<accession>A0ABP8UHI5</accession>
<keyword evidence="2" id="KW-1185">Reference proteome</keyword>
<dbReference type="EMBL" id="BAABHK010000009">
    <property type="protein sequence ID" value="GAA4631497.1"/>
    <property type="molecule type" value="Genomic_DNA"/>
</dbReference>
<evidence type="ECO:0000313" key="2">
    <source>
        <dbReference type="Proteomes" id="UP001501442"/>
    </source>
</evidence>
<comment type="caution">
    <text evidence="1">The sequence shown here is derived from an EMBL/GenBank/DDBJ whole genome shotgun (WGS) entry which is preliminary data.</text>
</comment>
<evidence type="ECO:0008006" key="3">
    <source>
        <dbReference type="Google" id="ProtNLM"/>
    </source>
</evidence>
<sequence>MDLRLGTRILRPGQFAIMTIGLVGGADIAEVTADPEAVRTARADGRAIAVAPSSEEQAAACVRAGADLLIGDAFAGVAAATGAALLCSAPERAAGVRPDGVLVRATDPYVAERLAGAGHAVLVDEADPAVVSVFAWTGARVFRTADLDATRQVLDMVASIIGTRPPAISRRGLA</sequence>
<name>A0ABP8UHI5_9ACTN</name>
<dbReference type="RefSeq" id="WP_345434558.1">
    <property type="nucleotide sequence ID" value="NZ_BAABHK010000009.1"/>
</dbReference>
<reference evidence="2" key="1">
    <citation type="journal article" date="2019" name="Int. J. Syst. Evol. Microbiol.">
        <title>The Global Catalogue of Microorganisms (GCM) 10K type strain sequencing project: providing services to taxonomists for standard genome sequencing and annotation.</title>
        <authorList>
            <consortium name="The Broad Institute Genomics Platform"/>
            <consortium name="The Broad Institute Genome Sequencing Center for Infectious Disease"/>
            <person name="Wu L."/>
            <person name="Ma J."/>
        </authorList>
    </citation>
    <scope>NUCLEOTIDE SEQUENCE [LARGE SCALE GENOMIC DNA]</scope>
    <source>
        <strain evidence="2">JCM 17939</strain>
    </source>
</reference>
<evidence type="ECO:0000313" key="1">
    <source>
        <dbReference type="EMBL" id="GAA4631497.1"/>
    </source>
</evidence>
<protein>
    <recommendedName>
        <fullName evidence="3">RCK N-terminal domain-containing protein</fullName>
    </recommendedName>
</protein>
<organism evidence="1 2">
    <name type="scientific">Actinoallomurus vinaceus</name>
    <dbReference type="NCBI Taxonomy" id="1080074"/>
    <lineage>
        <taxon>Bacteria</taxon>
        <taxon>Bacillati</taxon>
        <taxon>Actinomycetota</taxon>
        <taxon>Actinomycetes</taxon>
        <taxon>Streptosporangiales</taxon>
        <taxon>Thermomonosporaceae</taxon>
        <taxon>Actinoallomurus</taxon>
    </lineage>
</organism>
<proteinExistence type="predicted"/>
<dbReference type="Proteomes" id="UP001501442">
    <property type="component" value="Unassembled WGS sequence"/>
</dbReference>
<gene>
    <name evidence="1" type="ORF">GCM10023196_061140</name>
</gene>